<reference evidence="9" key="1">
    <citation type="submission" date="2020-05" db="EMBL/GenBank/DDBJ databases">
        <authorList>
            <person name="Chiriac C."/>
            <person name="Salcher M."/>
            <person name="Ghai R."/>
            <person name="Kavagutti S V."/>
        </authorList>
    </citation>
    <scope>NUCLEOTIDE SEQUENCE</scope>
</reference>
<name>A0A6J6HD55_9ZZZZ</name>
<dbReference type="InterPro" id="IPR020846">
    <property type="entry name" value="MFS_dom"/>
</dbReference>
<feature type="domain" description="Major facilitator superfamily (MFS) profile" evidence="8">
    <location>
        <begin position="67"/>
        <end position="558"/>
    </location>
</feature>
<feature type="transmembrane region" description="Helical" evidence="7">
    <location>
        <begin position="285"/>
        <end position="302"/>
    </location>
</feature>
<keyword evidence="3" id="KW-1003">Cell membrane</keyword>
<feature type="transmembrane region" description="Helical" evidence="7">
    <location>
        <begin position="224"/>
        <end position="242"/>
    </location>
</feature>
<feature type="transmembrane region" description="Helical" evidence="7">
    <location>
        <begin position="323"/>
        <end position="341"/>
    </location>
</feature>
<dbReference type="InterPro" id="IPR011701">
    <property type="entry name" value="MFS"/>
</dbReference>
<evidence type="ECO:0000256" key="6">
    <source>
        <dbReference type="ARBA" id="ARBA00023136"/>
    </source>
</evidence>
<evidence type="ECO:0000256" key="7">
    <source>
        <dbReference type="SAM" id="Phobius"/>
    </source>
</evidence>
<sequence length="607" mass="63742">MFGAAGVTSAGTLTGHCDPCHNTKRKCSEMVVFRYDRDPEPTLEVAGPERTDMTPDEQRIHDRRWLSLAILAGSLMVITLDNTILNVAIPSLVKDLDASTSQLQWIIDGYTLVFAGLLLTAGALGDRFGRKGALQVGLAIFGIASMTSALASTPMQLTLCRAAMGVGGALIMPSTLSLLTNLFRDPRERGRAIGVWAAVAGASGALGPVLGGVLLKYFSWHSVFLINVPIIIVLLIAGRSLLPQSKAPGAAKLDPLGAVLSIVGLTALLWAVIETPTNGWTSTNVLISFSIGMAALGAFVAWQLHTDHPMLDVRFFKDRRFTAANLAITLVYFAMFGQMFVMSQYMQVILGYSPLEAGLRMMPMSVMMLCIAPLAPRLVERFGTKLVVGVGLLLASFGVFYISNVPVTNGYLHLLTGVLFLAAGMGLTMAPATESIMGSLPPAKAGVGSAMNDTTRQVGGALGVAVLGSILAAVYQPGVESKLTAIGISPANVAAATESIGSAIYTVAPTIQPDSLSAQVSEIASTEYVNGIHVALKVGSFVIFLAALVVFKWLPARAKDVREHVSGPLDGIASLTYAEAEGALEDDQLEIDALDPGSAANDGGVLK</sequence>
<dbReference type="Gene3D" id="1.20.1720.10">
    <property type="entry name" value="Multidrug resistance protein D"/>
    <property type="match status" value="1"/>
</dbReference>
<evidence type="ECO:0000256" key="4">
    <source>
        <dbReference type="ARBA" id="ARBA00022692"/>
    </source>
</evidence>
<dbReference type="Pfam" id="PF07690">
    <property type="entry name" value="MFS_1"/>
    <property type="match status" value="1"/>
</dbReference>
<protein>
    <submittedName>
        <fullName evidence="9">Unannotated protein</fullName>
    </submittedName>
</protein>
<feature type="transmembrane region" description="Helical" evidence="7">
    <location>
        <begin position="458"/>
        <end position="475"/>
    </location>
</feature>
<feature type="transmembrane region" description="Helical" evidence="7">
    <location>
        <begin position="105"/>
        <end position="125"/>
    </location>
</feature>
<dbReference type="PANTHER" id="PTHR42718:SF42">
    <property type="entry name" value="EXPORT PROTEIN"/>
    <property type="match status" value="1"/>
</dbReference>
<keyword evidence="4 7" id="KW-0812">Transmembrane</keyword>
<keyword evidence="2" id="KW-0813">Transport</keyword>
<dbReference type="InterPro" id="IPR004638">
    <property type="entry name" value="EmrB-like"/>
</dbReference>
<dbReference type="CDD" id="cd17321">
    <property type="entry name" value="MFS_MMR_MDR_like"/>
    <property type="match status" value="1"/>
</dbReference>
<feature type="transmembrane region" description="Helical" evidence="7">
    <location>
        <begin position="386"/>
        <end position="404"/>
    </location>
</feature>
<proteinExistence type="predicted"/>
<dbReference type="AlphaFoldDB" id="A0A6J6HD55"/>
<feature type="transmembrane region" description="Helical" evidence="7">
    <location>
        <begin position="534"/>
        <end position="554"/>
    </location>
</feature>
<feature type="transmembrane region" description="Helical" evidence="7">
    <location>
        <begin position="132"/>
        <end position="151"/>
    </location>
</feature>
<dbReference type="PRINTS" id="PR01036">
    <property type="entry name" value="TCRTETB"/>
</dbReference>
<gene>
    <name evidence="9" type="ORF">UFOPK1835_01128</name>
</gene>
<evidence type="ECO:0000256" key="5">
    <source>
        <dbReference type="ARBA" id="ARBA00022989"/>
    </source>
</evidence>
<dbReference type="Gene3D" id="1.20.1250.20">
    <property type="entry name" value="MFS general substrate transporter like domains"/>
    <property type="match status" value="1"/>
</dbReference>
<dbReference type="SUPFAM" id="SSF103473">
    <property type="entry name" value="MFS general substrate transporter"/>
    <property type="match status" value="1"/>
</dbReference>
<feature type="transmembrane region" description="Helical" evidence="7">
    <location>
        <begin position="410"/>
        <end position="430"/>
    </location>
</feature>
<dbReference type="GO" id="GO:0022857">
    <property type="term" value="F:transmembrane transporter activity"/>
    <property type="evidence" value="ECO:0007669"/>
    <property type="project" value="InterPro"/>
</dbReference>
<dbReference type="GO" id="GO:0005886">
    <property type="term" value="C:plasma membrane"/>
    <property type="evidence" value="ECO:0007669"/>
    <property type="project" value="UniProtKB-SubCell"/>
</dbReference>
<evidence type="ECO:0000256" key="1">
    <source>
        <dbReference type="ARBA" id="ARBA00004651"/>
    </source>
</evidence>
<evidence type="ECO:0000256" key="2">
    <source>
        <dbReference type="ARBA" id="ARBA00022448"/>
    </source>
</evidence>
<dbReference type="PROSITE" id="PS50850">
    <property type="entry name" value="MFS"/>
    <property type="match status" value="1"/>
</dbReference>
<organism evidence="9">
    <name type="scientific">freshwater metagenome</name>
    <dbReference type="NCBI Taxonomy" id="449393"/>
    <lineage>
        <taxon>unclassified sequences</taxon>
        <taxon>metagenomes</taxon>
        <taxon>ecological metagenomes</taxon>
    </lineage>
</organism>
<evidence type="ECO:0000259" key="8">
    <source>
        <dbReference type="PROSITE" id="PS50850"/>
    </source>
</evidence>
<comment type="subcellular location">
    <subcellularLocation>
        <location evidence="1">Cell membrane</location>
        <topology evidence="1">Multi-pass membrane protein</topology>
    </subcellularLocation>
</comment>
<feature type="transmembrane region" description="Helical" evidence="7">
    <location>
        <begin position="195"/>
        <end position="218"/>
    </location>
</feature>
<dbReference type="EMBL" id="CAEZUP010000044">
    <property type="protein sequence ID" value="CAB4611582.1"/>
    <property type="molecule type" value="Genomic_DNA"/>
</dbReference>
<dbReference type="PANTHER" id="PTHR42718">
    <property type="entry name" value="MAJOR FACILITATOR SUPERFAMILY MULTIDRUG TRANSPORTER MFSC"/>
    <property type="match status" value="1"/>
</dbReference>
<feature type="transmembrane region" description="Helical" evidence="7">
    <location>
        <begin position="254"/>
        <end position="273"/>
    </location>
</feature>
<feature type="transmembrane region" description="Helical" evidence="7">
    <location>
        <begin position="361"/>
        <end position="379"/>
    </location>
</feature>
<keyword evidence="5 7" id="KW-1133">Transmembrane helix</keyword>
<evidence type="ECO:0000313" key="9">
    <source>
        <dbReference type="EMBL" id="CAB4611582.1"/>
    </source>
</evidence>
<accession>A0A6J6HD55</accession>
<keyword evidence="6 7" id="KW-0472">Membrane</keyword>
<dbReference type="NCBIfam" id="TIGR00711">
    <property type="entry name" value="efflux_EmrB"/>
    <property type="match status" value="1"/>
</dbReference>
<dbReference type="InterPro" id="IPR036259">
    <property type="entry name" value="MFS_trans_sf"/>
</dbReference>
<feature type="transmembrane region" description="Helical" evidence="7">
    <location>
        <begin position="163"/>
        <end position="183"/>
    </location>
</feature>
<evidence type="ECO:0000256" key="3">
    <source>
        <dbReference type="ARBA" id="ARBA00022475"/>
    </source>
</evidence>
<feature type="transmembrane region" description="Helical" evidence="7">
    <location>
        <begin position="65"/>
        <end position="85"/>
    </location>
</feature>